<accession>A0A835F1F7</accession>
<feature type="region of interest" description="Disordered" evidence="1">
    <location>
        <begin position="145"/>
        <end position="191"/>
    </location>
</feature>
<organism evidence="2 3">
    <name type="scientific">Digitaria exilis</name>
    <dbReference type="NCBI Taxonomy" id="1010633"/>
    <lineage>
        <taxon>Eukaryota</taxon>
        <taxon>Viridiplantae</taxon>
        <taxon>Streptophyta</taxon>
        <taxon>Embryophyta</taxon>
        <taxon>Tracheophyta</taxon>
        <taxon>Spermatophyta</taxon>
        <taxon>Magnoliopsida</taxon>
        <taxon>Liliopsida</taxon>
        <taxon>Poales</taxon>
        <taxon>Poaceae</taxon>
        <taxon>PACMAD clade</taxon>
        <taxon>Panicoideae</taxon>
        <taxon>Panicodae</taxon>
        <taxon>Paniceae</taxon>
        <taxon>Anthephorinae</taxon>
        <taxon>Digitaria</taxon>
    </lineage>
</organism>
<protein>
    <submittedName>
        <fullName evidence="2">Uncharacterized protein</fullName>
    </submittedName>
</protein>
<evidence type="ECO:0000256" key="1">
    <source>
        <dbReference type="SAM" id="MobiDB-lite"/>
    </source>
</evidence>
<reference evidence="2" key="1">
    <citation type="submission" date="2020-07" db="EMBL/GenBank/DDBJ databases">
        <title>Genome sequence and genetic diversity analysis of an under-domesticated orphan crop, white fonio (Digitaria exilis).</title>
        <authorList>
            <person name="Bennetzen J.L."/>
            <person name="Chen S."/>
            <person name="Ma X."/>
            <person name="Wang X."/>
            <person name="Yssel A.E.J."/>
            <person name="Chaluvadi S.R."/>
            <person name="Johnson M."/>
            <person name="Gangashetty P."/>
            <person name="Hamidou F."/>
            <person name="Sanogo M.D."/>
            <person name="Zwaenepoel A."/>
            <person name="Wallace J."/>
            <person name="Van De Peer Y."/>
            <person name="Van Deynze A."/>
        </authorList>
    </citation>
    <scope>NUCLEOTIDE SEQUENCE</scope>
    <source>
        <tissue evidence="2">Leaves</tissue>
    </source>
</reference>
<sequence length="191" mass="20017">MAVDYCTQELEQAATQLLPPEIMAEIGVADGGGGDNMNSAAVIERLATHLATTLGLAGMTTQHLSRPAIATPQEQRHVSSAMAVKTFATPISPPPPLAASADLLLPERRQFGCGTGVFLPVMMHHRGGTGGTGVFMPLAGACSTRPFKSSGSRGMKPPRQMKKEAPMAMATRQQDDNAAVFQARPQLPASP</sequence>
<evidence type="ECO:0000313" key="2">
    <source>
        <dbReference type="EMBL" id="KAF8725558.1"/>
    </source>
</evidence>
<evidence type="ECO:0000313" key="3">
    <source>
        <dbReference type="Proteomes" id="UP000636709"/>
    </source>
</evidence>
<dbReference type="AlphaFoldDB" id="A0A835F1F7"/>
<dbReference type="Proteomes" id="UP000636709">
    <property type="component" value="Unassembled WGS sequence"/>
</dbReference>
<dbReference type="EMBL" id="JACEFO010001653">
    <property type="protein sequence ID" value="KAF8725558.1"/>
    <property type="molecule type" value="Genomic_DNA"/>
</dbReference>
<comment type="caution">
    <text evidence="2">The sequence shown here is derived from an EMBL/GenBank/DDBJ whole genome shotgun (WGS) entry which is preliminary data.</text>
</comment>
<dbReference type="OrthoDB" id="10602019at2759"/>
<keyword evidence="3" id="KW-1185">Reference proteome</keyword>
<name>A0A835F1F7_9POAL</name>
<proteinExistence type="predicted"/>
<gene>
    <name evidence="2" type="ORF">HU200_020092</name>
</gene>